<proteinExistence type="inferred from homology"/>
<comment type="similarity">
    <text evidence="7">Belongs to the NFYC/HAP5 subunit family.</text>
</comment>
<feature type="non-terminal residue" evidence="11">
    <location>
        <position position="1"/>
    </location>
</feature>
<feature type="domain" description="Core Histone H2A/H2B/H3" evidence="10">
    <location>
        <begin position="94"/>
        <end position="167"/>
    </location>
</feature>
<accession>A0A6N2C7U7</accession>
<protein>
    <recommendedName>
        <fullName evidence="10">Core Histone H2A/H2B/H3 domain-containing protein</fullName>
    </recommendedName>
</protein>
<evidence type="ECO:0000256" key="5">
    <source>
        <dbReference type="ARBA" id="ARBA00023242"/>
    </source>
</evidence>
<comment type="subcellular location">
    <subcellularLocation>
        <location evidence="1">Nucleus</location>
    </subcellularLocation>
</comment>
<evidence type="ECO:0000256" key="3">
    <source>
        <dbReference type="ARBA" id="ARBA00023125"/>
    </source>
</evidence>
<feature type="compositionally biased region" description="Polar residues" evidence="9">
    <location>
        <begin position="11"/>
        <end position="45"/>
    </location>
</feature>
<evidence type="ECO:0000313" key="11">
    <source>
        <dbReference type="EMBL" id="TMX01020.1"/>
    </source>
</evidence>
<comment type="subunit">
    <text evidence="6">Heterotrimeric transcription factor composed of three components, NF-YA, NF-YB and NF-YC. NF-YB and NF-YC must interact and dimerize for NF-YA association and DNA binding.</text>
</comment>
<dbReference type="Pfam" id="PF00125">
    <property type="entry name" value="Histone"/>
    <property type="match status" value="1"/>
</dbReference>
<evidence type="ECO:0000256" key="1">
    <source>
        <dbReference type="ARBA" id="ARBA00004123"/>
    </source>
</evidence>
<name>A0A6N2C7U7_SOLCI</name>
<dbReference type="GO" id="GO:0005634">
    <property type="term" value="C:nucleus"/>
    <property type="evidence" value="ECO:0007669"/>
    <property type="project" value="UniProtKB-SubCell"/>
</dbReference>
<dbReference type="AlphaFoldDB" id="A0A6N2C7U7"/>
<dbReference type="InterPro" id="IPR050568">
    <property type="entry name" value="Transcr_DNA_Rep_Reg"/>
</dbReference>
<organism evidence="11">
    <name type="scientific">Solanum chilense</name>
    <name type="common">Tomato</name>
    <name type="synonym">Lycopersicon chilense</name>
    <dbReference type="NCBI Taxonomy" id="4083"/>
    <lineage>
        <taxon>Eukaryota</taxon>
        <taxon>Viridiplantae</taxon>
        <taxon>Streptophyta</taxon>
        <taxon>Embryophyta</taxon>
        <taxon>Tracheophyta</taxon>
        <taxon>Spermatophyta</taxon>
        <taxon>Magnoliopsida</taxon>
        <taxon>eudicotyledons</taxon>
        <taxon>Gunneridae</taxon>
        <taxon>Pentapetalae</taxon>
        <taxon>asterids</taxon>
        <taxon>lamiids</taxon>
        <taxon>Solanales</taxon>
        <taxon>Solanaceae</taxon>
        <taxon>Solanoideae</taxon>
        <taxon>Solaneae</taxon>
        <taxon>Solanum</taxon>
        <taxon>Solanum subgen. Lycopersicon</taxon>
    </lineage>
</organism>
<feature type="region of interest" description="Disordered" evidence="9">
    <location>
        <begin position="1"/>
        <end position="45"/>
    </location>
</feature>
<gene>
    <name evidence="11" type="ORF">EJD97_025355</name>
</gene>
<dbReference type="SUPFAM" id="SSF47113">
    <property type="entry name" value="Histone-fold"/>
    <property type="match status" value="1"/>
</dbReference>
<evidence type="ECO:0000256" key="7">
    <source>
        <dbReference type="ARBA" id="ARBA00038129"/>
    </source>
</evidence>
<keyword evidence="5" id="KW-0539">Nucleus</keyword>
<comment type="function">
    <text evidence="8">Stimulates the transcription of various genes by recognizing and binding to a CCAAT motif in promoters.</text>
</comment>
<dbReference type="EMBL" id="RXGB01000954">
    <property type="protein sequence ID" value="TMX01020.1"/>
    <property type="molecule type" value="Genomic_DNA"/>
</dbReference>
<dbReference type="Gene3D" id="1.10.20.10">
    <property type="entry name" value="Histone, subunit A"/>
    <property type="match status" value="1"/>
</dbReference>
<reference evidence="11" key="1">
    <citation type="submission" date="2019-05" db="EMBL/GenBank/DDBJ databases">
        <title>The de novo reference genome and transcriptome assemblies of the wild tomato species Solanum chilense.</title>
        <authorList>
            <person name="Stam R."/>
            <person name="Nosenko T."/>
            <person name="Hoerger A.C."/>
            <person name="Stephan W."/>
            <person name="Seidel M.A."/>
            <person name="Kuhn J.M.M."/>
            <person name="Haberer G."/>
            <person name="Tellier A."/>
        </authorList>
    </citation>
    <scope>NUCLEOTIDE SEQUENCE</scope>
    <source>
        <tissue evidence="11">Mature leaves</tissue>
    </source>
</reference>
<evidence type="ECO:0000256" key="8">
    <source>
        <dbReference type="ARBA" id="ARBA00059992"/>
    </source>
</evidence>
<keyword evidence="4" id="KW-0804">Transcription</keyword>
<dbReference type="PANTHER" id="PTHR10252">
    <property type="entry name" value="HISTONE-LIKE TRANSCRIPTION FACTOR CCAAT-RELATED"/>
    <property type="match status" value="1"/>
</dbReference>
<dbReference type="CDD" id="cd22908">
    <property type="entry name" value="HFD_NFYC-like"/>
    <property type="match status" value="1"/>
</dbReference>
<dbReference type="GO" id="GO:0000978">
    <property type="term" value="F:RNA polymerase II cis-regulatory region sequence-specific DNA binding"/>
    <property type="evidence" value="ECO:0007669"/>
    <property type="project" value="TreeGrafter"/>
</dbReference>
<evidence type="ECO:0000256" key="9">
    <source>
        <dbReference type="SAM" id="MobiDB-lite"/>
    </source>
</evidence>
<comment type="caution">
    <text evidence="11">The sequence shown here is derived from an EMBL/GenBank/DDBJ whole genome shotgun (WGS) entry which is preliminary data.</text>
</comment>
<dbReference type="InterPro" id="IPR009072">
    <property type="entry name" value="Histone-fold"/>
</dbReference>
<evidence type="ECO:0000259" key="10">
    <source>
        <dbReference type="Pfam" id="PF00125"/>
    </source>
</evidence>
<evidence type="ECO:0000256" key="4">
    <source>
        <dbReference type="ARBA" id="ARBA00023163"/>
    </source>
</evidence>
<dbReference type="GO" id="GO:0000981">
    <property type="term" value="F:DNA-binding transcription factor activity, RNA polymerase II-specific"/>
    <property type="evidence" value="ECO:0007669"/>
    <property type="project" value="TreeGrafter"/>
</dbReference>
<keyword evidence="2" id="KW-0805">Transcription regulation</keyword>
<dbReference type="FunFam" id="1.10.20.10:FF:000062">
    <property type="entry name" value="Nuclear transcription factor Y subunit C"/>
    <property type="match status" value="1"/>
</dbReference>
<keyword evidence="3" id="KW-0238">DNA-binding</keyword>
<dbReference type="PANTHER" id="PTHR10252:SF134">
    <property type="entry name" value="NUCLEAR TRANSCRIPTION FACTOR Y SUBUNIT C-4"/>
    <property type="match status" value="1"/>
</dbReference>
<sequence length="318" mass="35361">IRSSTKKIMENNDQQPMENNDQQPMEINQQQPMENNDQQPMENNQQQPVEPLYPVYPFYQMLLHQQHQQLQLQKQQQVEEQMRIFWNCQREEIEEMDDFKHHQFPISRIKRIIKSENNAIKLSADTPILFSKACELFVLELTLRSWFHAQQNNRGSLKKTDFAAAIRRTEVFDFLADVVPQDESNEVATGFGPGMVGPTVGGGFPYFYPPMGQLAMPGVMPGGPAMFGVMPGGPAMLGPMPGGPAMPGPMIGGPSMPGPMIGGPAVAVVAPSVYVQPPLQAWQPAGDNPNAGGENDGQGGIFLLFLRSDKGNVFRRRV</sequence>
<dbReference type="GO" id="GO:0046982">
    <property type="term" value="F:protein heterodimerization activity"/>
    <property type="evidence" value="ECO:0007669"/>
    <property type="project" value="InterPro"/>
</dbReference>
<evidence type="ECO:0000256" key="2">
    <source>
        <dbReference type="ARBA" id="ARBA00023015"/>
    </source>
</evidence>
<evidence type="ECO:0000256" key="6">
    <source>
        <dbReference type="ARBA" id="ARBA00025911"/>
    </source>
</evidence>
<dbReference type="InterPro" id="IPR007125">
    <property type="entry name" value="H2A/H2B/H3"/>
</dbReference>